<protein>
    <submittedName>
        <fullName evidence="2">Nuclease-related domain protein</fullName>
    </submittedName>
</protein>
<dbReference type="RefSeq" id="WP_062281960.1">
    <property type="nucleotide sequence ID" value="NZ_LTBC01000002.1"/>
</dbReference>
<dbReference type="AlphaFoldDB" id="A0A151AZK0"/>
<dbReference type="Pfam" id="PF08378">
    <property type="entry name" value="NERD"/>
    <property type="match status" value="1"/>
</dbReference>
<evidence type="ECO:0000259" key="1">
    <source>
        <dbReference type="PROSITE" id="PS50965"/>
    </source>
</evidence>
<proteinExistence type="predicted"/>
<reference evidence="2 3" key="1">
    <citation type="submission" date="2016-02" db="EMBL/GenBank/DDBJ databases">
        <title>Genome sequence of Moorella mulderi DSM 14980.</title>
        <authorList>
            <person name="Poehlein A."/>
            <person name="Daniel R."/>
        </authorList>
    </citation>
    <scope>NUCLEOTIDE SEQUENCE [LARGE SCALE GENOMIC DNA]</scope>
    <source>
        <strain evidence="2 3">DSM 14980</strain>
    </source>
</reference>
<gene>
    <name evidence="2" type="ORF">MOMUL_08660</name>
</gene>
<evidence type="ECO:0000313" key="3">
    <source>
        <dbReference type="Proteomes" id="UP000075670"/>
    </source>
</evidence>
<dbReference type="EMBL" id="LTBC01000002">
    <property type="protein sequence ID" value="KYH33088.1"/>
    <property type="molecule type" value="Genomic_DNA"/>
</dbReference>
<dbReference type="PATRIC" id="fig|1122241.3.peg.912"/>
<keyword evidence="3" id="KW-1185">Reference proteome</keyword>
<evidence type="ECO:0000313" key="2">
    <source>
        <dbReference type="EMBL" id="KYH33088.1"/>
    </source>
</evidence>
<feature type="domain" description="NERD" evidence="1">
    <location>
        <begin position="65"/>
        <end position="180"/>
    </location>
</feature>
<organism evidence="2 3">
    <name type="scientific">Moorella mulderi DSM 14980</name>
    <dbReference type="NCBI Taxonomy" id="1122241"/>
    <lineage>
        <taxon>Bacteria</taxon>
        <taxon>Bacillati</taxon>
        <taxon>Bacillota</taxon>
        <taxon>Clostridia</taxon>
        <taxon>Neomoorellales</taxon>
        <taxon>Neomoorellaceae</taxon>
        <taxon>Neomoorella</taxon>
    </lineage>
</organism>
<dbReference type="PROSITE" id="PS50965">
    <property type="entry name" value="NERD"/>
    <property type="match status" value="1"/>
</dbReference>
<comment type="caution">
    <text evidence="2">The sequence shown here is derived from an EMBL/GenBank/DDBJ whole genome shotgun (WGS) entry which is preliminary data.</text>
</comment>
<name>A0A151AZK0_9FIRM</name>
<dbReference type="InterPro" id="IPR011528">
    <property type="entry name" value="NERD"/>
</dbReference>
<accession>A0A151AZK0</accession>
<sequence>MPARVMRQNEANKEVFRRKIQEKVAREKEKMFRRIDDETPSWIAWALKPVAGISFDMQRRRNNNLGEGGESRAAFNFWFFLSKEWILVNDVVLEPKPDEFIQLDHVLIGPPGIYLIETKAWEGAFTGYKDNWRRKEGGSWVRCESPTKQNQRHRRLFKHWLENTLGDTIPAEIEAWLFPVVLFTRAKWLRVEECSMPVFESGIALAWHIRRQGKNTVLRPEQVEAIAGALVGAVPLSGQGTPSGTWDVPPEGAAANGNPCGCRTETGKTRNGRSYVKVYGKREDAEEVHRNYKAEGKDPGPLKPDRFTEGAWFFYFTDGTSAEKQPDEELV</sequence>
<dbReference type="OrthoDB" id="9813328at2"/>
<dbReference type="Proteomes" id="UP000075670">
    <property type="component" value="Unassembled WGS sequence"/>
</dbReference>